<dbReference type="AlphaFoldDB" id="A0A4U0WW91"/>
<dbReference type="FunFam" id="3.30.830.10:FF:000015">
    <property type="entry name" value="Putative zinc metalloprotease"/>
    <property type="match status" value="1"/>
</dbReference>
<dbReference type="EMBL" id="NAJQ01000538">
    <property type="protein sequence ID" value="TKA67992.1"/>
    <property type="molecule type" value="Genomic_DNA"/>
</dbReference>
<dbReference type="InterPro" id="IPR007863">
    <property type="entry name" value="Peptidase_M16_C"/>
</dbReference>
<gene>
    <name evidence="4" type="ORF">B0A55_08620</name>
</gene>
<dbReference type="Pfam" id="PF05193">
    <property type="entry name" value="Peptidase_M16_C"/>
    <property type="match status" value="1"/>
</dbReference>
<dbReference type="FunFam" id="3.30.830.10:FF:000031">
    <property type="entry name" value="Putative zinc metalloprotease"/>
    <property type="match status" value="1"/>
</dbReference>
<evidence type="ECO:0000259" key="2">
    <source>
        <dbReference type="Pfam" id="PF00675"/>
    </source>
</evidence>
<dbReference type="InterPro" id="IPR011765">
    <property type="entry name" value="Pept_M16_N"/>
</dbReference>
<dbReference type="InterPro" id="IPR011249">
    <property type="entry name" value="Metalloenz_LuxS/M16"/>
</dbReference>
<evidence type="ECO:0000313" key="4">
    <source>
        <dbReference type="EMBL" id="TKA67992.1"/>
    </source>
</evidence>
<reference evidence="4 5" key="1">
    <citation type="submission" date="2017-03" db="EMBL/GenBank/DDBJ databases">
        <title>Genomes of endolithic fungi from Antarctica.</title>
        <authorList>
            <person name="Coleine C."/>
            <person name="Masonjones S."/>
            <person name="Stajich J.E."/>
        </authorList>
    </citation>
    <scope>NUCLEOTIDE SEQUENCE [LARGE SCALE GENOMIC DNA]</scope>
    <source>
        <strain evidence="4 5">CCFEE 5184</strain>
    </source>
</reference>
<evidence type="ECO:0000313" key="5">
    <source>
        <dbReference type="Proteomes" id="UP000309340"/>
    </source>
</evidence>
<organism evidence="4 5">
    <name type="scientific">Friedmanniomyces simplex</name>
    <dbReference type="NCBI Taxonomy" id="329884"/>
    <lineage>
        <taxon>Eukaryota</taxon>
        <taxon>Fungi</taxon>
        <taxon>Dikarya</taxon>
        <taxon>Ascomycota</taxon>
        <taxon>Pezizomycotina</taxon>
        <taxon>Dothideomycetes</taxon>
        <taxon>Dothideomycetidae</taxon>
        <taxon>Mycosphaerellales</taxon>
        <taxon>Teratosphaeriaceae</taxon>
        <taxon>Friedmanniomyces</taxon>
    </lineage>
</organism>
<feature type="region of interest" description="Disordered" evidence="1">
    <location>
        <begin position="1012"/>
        <end position="1062"/>
    </location>
</feature>
<dbReference type="Gene3D" id="3.30.830.10">
    <property type="entry name" value="Metalloenzyme, LuxS/M16 peptidase-like"/>
    <property type="match status" value="4"/>
</dbReference>
<keyword evidence="5" id="KW-1185">Reference proteome</keyword>
<name>A0A4U0WW91_9PEZI</name>
<dbReference type="PANTHER" id="PTHR43016">
    <property type="entry name" value="PRESEQUENCE PROTEASE"/>
    <property type="match status" value="1"/>
</dbReference>
<accession>A0A4U0WW91</accession>
<proteinExistence type="predicted"/>
<dbReference type="PANTHER" id="PTHR43016:SF16">
    <property type="entry name" value="METALLOPROTEASE, PUTATIVE (AFU_ORTHOLOGUE AFUA_4G07610)-RELATED"/>
    <property type="match status" value="1"/>
</dbReference>
<feature type="compositionally biased region" description="Acidic residues" evidence="1">
    <location>
        <begin position="1022"/>
        <end position="1062"/>
    </location>
</feature>
<evidence type="ECO:0000259" key="3">
    <source>
        <dbReference type="Pfam" id="PF05193"/>
    </source>
</evidence>
<protein>
    <recommendedName>
        <fullName evidence="6">Peptidase M16 C-terminal domain-containing protein</fullName>
    </recommendedName>
</protein>
<comment type="caution">
    <text evidence="4">The sequence shown here is derived from an EMBL/GenBank/DDBJ whole genome shotgun (WGS) entry which is preliminary data.</text>
</comment>
<dbReference type="Proteomes" id="UP000309340">
    <property type="component" value="Unassembled WGS sequence"/>
</dbReference>
<dbReference type="GO" id="GO:0046872">
    <property type="term" value="F:metal ion binding"/>
    <property type="evidence" value="ECO:0007669"/>
    <property type="project" value="InterPro"/>
</dbReference>
<sequence length="1062" mass="118643">MPAAKQQPPRFKTIQKLNLEYAPVTITQYESTRTGMRLAVVDQKGPKVNGYFALATEIHDDSGAPHTLEHLCFMGSKAYHYKGLLDKLATRMYSTTNAWTAVETTTYTLDTAGWEAFAQMLPIYLDHLIVPTLSDAGCYTEVHHIDGTGNDAGVVYSEMQATQNSGPELMDLEMRRAIYPEGNGFRYETGGMMEQLRSLTADRIRDYHREMYQPKNMRLVITGEVDHDELLQIVDAFEDTIVDDVPEMQAPFKRPWTDSAQTPPIKESVVKTVRFPEEDESTGEVMIGYLGPHYDDHLAASALAVLTQYLCGSSISVLENTLVEREQLCSMVYCQTEDRTDSTITFYMSSVETERLAEVEQRFINLLREVAGKPIDMQYMCDCTTRLRRQLLSRCENAGDFFSTIVIEDHLYGSRSGDDLKQIETLDDFDMLLKWTEKEWRDFFSKWLADAKHVSVLGVPSKELSEKTSSEEKERVKAQRERLGEAGLKKKAEALKHALEENDKPIPESLLEKFHVPSAESIHFIQTTTARSGAARKMGKLDNPIQTLIDKDDTGSPLFIHFEHIQSNFVRLSLSLCTTSIPTDLKPLLTLYLMNFFTTPILRGTTRVEFKAVVLDLEKDTVSYQASSERGNADMLCIHFEAEVERYAAVIGWLRTMLFEAVHDPARLYASLTKILADIPDEKREADQMAASVLLMVQQAPGSAVRAQGVLSRWLYLRRIRKMLKEDEGAVTAKFTDLCKALHRPENFRLLVVADIEKLPKPVSAWQAFTQDLDLTKPLQPVDDRKAHLSAAGRNPGHTCFVVPMATTDSSFATLATKGPDAWDHPDLPAVRVAAAYLDAVEGPLWVSVRGTGLAYGTYWRWAVDTGLMTFSIYRSPDAYKAWTVCKQQVEAYASGEIPFDRFALEGAISEIVLGMASAEPNVAAAAEASFVNQVLWGVGKEWNREMLARVRAVTPGEIRAAMRKYMVPAFRPEESNMVVTCAQIMQEGLVGGFGGAGFEPEVRTLESFQDGYGLVGAGGEEGADGEDEEEEEDEDEGDGDDDDEDGDGDEMVDTPGSEEDA</sequence>
<evidence type="ECO:0000256" key="1">
    <source>
        <dbReference type="SAM" id="MobiDB-lite"/>
    </source>
</evidence>
<evidence type="ECO:0008006" key="6">
    <source>
        <dbReference type="Google" id="ProtNLM"/>
    </source>
</evidence>
<dbReference type="Pfam" id="PF00675">
    <property type="entry name" value="Peptidase_M16"/>
    <property type="match status" value="1"/>
</dbReference>
<feature type="domain" description="Peptidase M16 N-terminal" evidence="2">
    <location>
        <begin position="59"/>
        <end position="137"/>
    </location>
</feature>
<dbReference type="SUPFAM" id="SSF63411">
    <property type="entry name" value="LuxS/MPP-like metallohydrolase"/>
    <property type="match status" value="4"/>
</dbReference>
<feature type="domain" description="Peptidase M16 C-terminal" evidence="3">
    <location>
        <begin position="198"/>
        <end position="377"/>
    </location>
</feature>
<dbReference type="STRING" id="329884.A0A4U0WW91"/>
<dbReference type="OrthoDB" id="4953at2759"/>